<dbReference type="InterPro" id="IPR020635">
    <property type="entry name" value="Tyr_kinase_cat_dom"/>
</dbReference>
<sequence length="525" mass="57065">MSDSGHTYESDGALQVRSREKENRDSDVSTVTVVPATIVNASIARSARGNIVASPVRPVGEGFTSSSPASATQPDIVGEDISRRSPSPVSLVSSSESSASTTAFGSGSASGSAYAKGSPAPSPRVETFASAEQEKDAIAERPKSVFPSLDLALDVDIDLDILRRPSILIDDIIATGVLSEGTFVHSPARPSPVSPAPPRYPGWVSEVVAPLSEFIDEAKDPRLLFGDLREIGEGESGSVYAAKVLKTKKQSREYADTTDAHYVAIKNVPLVPKGSPKLVNLQRELRLTRGVRHQNVLNMEELFVDIVEDALWIKMELMERSLADMLLLVEEGIVLEEKPIASFASDMLHGLSYLQKLGIAHRDLRSDNVLINIAGVAKIADFANAVQVQREEPSRTDVVGVIYWQVRPPPYNALKVDVWSLGATIWEMAQAEPPFSEVQDSRLIPHRWPSLRQSEIYSRSFHDFLHLCSQPSSLRPDPDELLKTPFIRNASGRPAILKLLSDCRDIEGAASRRQSSGSNGTVSVS</sequence>
<dbReference type="AlphaFoldDB" id="S8FKM7"/>
<evidence type="ECO:0000313" key="7">
    <source>
        <dbReference type="Proteomes" id="UP000015241"/>
    </source>
</evidence>
<evidence type="ECO:0000256" key="1">
    <source>
        <dbReference type="ARBA" id="ARBA00008874"/>
    </source>
</evidence>
<dbReference type="SUPFAM" id="SSF56112">
    <property type="entry name" value="Protein kinase-like (PK-like)"/>
    <property type="match status" value="1"/>
</dbReference>
<feature type="compositionally biased region" description="Low complexity" evidence="4">
    <location>
        <begin position="84"/>
        <end position="119"/>
    </location>
</feature>
<dbReference type="InterPro" id="IPR011009">
    <property type="entry name" value="Kinase-like_dom_sf"/>
</dbReference>
<dbReference type="GO" id="GO:0005524">
    <property type="term" value="F:ATP binding"/>
    <property type="evidence" value="ECO:0007669"/>
    <property type="project" value="UniProtKB-KW"/>
</dbReference>
<feature type="region of interest" description="Disordered" evidence="4">
    <location>
        <begin position="55"/>
        <end position="134"/>
    </location>
</feature>
<dbReference type="HOGENOM" id="CLU_000288_63_23_1"/>
<protein>
    <recommendedName>
        <fullName evidence="5">Protein kinase domain-containing protein</fullName>
    </recommendedName>
</protein>
<proteinExistence type="inferred from homology"/>
<dbReference type="GO" id="GO:0004713">
    <property type="term" value="F:protein tyrosine kinase activity"/>
    <property type="evidence" value="ECO:0007669"/>
    <property type="project" value="InterPro"/>
</dbReference>
<dbReference type="Gene3D" id="1.10.510.10">
    <property type="entry name" value="Transferase(Phosphotransferase) domain 1"/>
    <property type="match status" value="1"/>
</dbReference>
<dbReference type="EMBL" id="KE504161">
    <property type="protein sequence ID" value="EPS98864.1"/>
    <property type="molecule type" value="Genomic_DNA"/>
</dbReference>
<dbReference type="Proteomes" id="UP000015241">
    <property type="component" value="Unassembled WGS sequence"/>
</dbReference>
<gene>
    <name evidence="6" type="ORF">FOMPIDRAFT_1125654</name>
</gene>
<reference evidence="6 7" key="1">
    <citation type="journal article" date="2012" name="Science">
        <title>The Paleozoic origin of enzymatic lignin decomposition reconstructed from 31 fungal genomes.</title>
        <authorList>
            <person name="Floudas D."/>
            <person name="Binder M."/>
            <person name="Riley R."/>
            <person name="Barry K."/>
            <person name="Blanchette R.A."/>
            <person name="Henrissat B."/>
            <person name="Martinez A.T."/>
            <person name="Otillar R."/>
            <person name="Spatafora J.W."/>
            <person name="Yadav J.S."/>
            <person name="Aerts A."/>
            <person name="Benoit I."/>
            <person name="Boyd A."/>
            <person name="Carlson A."/>
            <person name="Copeland A."/>
            <person name="Coutinho P.M."/>
            <person name="de Vries R.P."/>
            <person name="Ferreira P."/>
            <person name="Findley K."/>
            <person name="Foster B."/>
            <person name="Gaskell J."/>
            <person name="Glotzer D."/>
            <person name="Gorecki P."/>
            <person name="Heitman J."/>
            <person name="Hesse C."/>
            <person name="Hori C."/>
            <person name="Igarashi K."/>
            <person name="Jurgens J.A."/>
            <person name="Kallen N."/>
            <person name="Kersten P."/>
            <person name="Kohler A."/>
            <person name="Kuees U."/>
            <person name="Kumar T.K.A."/>
            <person name="Kuo A."/>
            <person name="LaButti K."/>
            <person name="Larrondo L.F."/>
            <person name="Lindquist E."/>
            <person name="Ling A."/>
            <person name="Lombard V."/>
            <person name="Lucas S."/>
            <person name="Lundell T."/>
            <person name="Martin R."/>
            <person name="McLaughlin D.J."/>
            <person name="Morgenstern I."/>
            <person name="Morin E."/>
            <person name="Murat C."/>
            <person name="Nagy L.G."/>
            <person name="Nolan M."/>
            <person name="Ohm R.A."/>
            <person name="Patyshakuliyeva A."/>
            <person name="Rokas A."/>
            <person name="Ruiz-Duenas F.J."/>
            <person name="Sabat G."/>
            <person name="Salamov A."/>
            <person name="Samejima M."/>
            <person name="Schmutz J."/>
            <person name="Slot J.C."/>
            <person name="St John F."/>
            <person name="Stenlid J."/>
            <person name="Sun H."/>
            <person name="Sun S."/>
            <person name="Syed K."/>
            <person name="Tsang A."/>
            <person name="Wiebenga A."/>
            <person name="Young D."/>
            <person name="Pisabarro A."/>
            <person name="Eastwood D.C."/>
            <person name="Martin F."/>
            <person name="Cullen D."/>
            <person name="Grigoriev I.V."/>
            <person name="Hibbett D.S."/>
        </authorList>
    </citation>
    <scope>NUCLEOTIDE SEQUENCE</scope>
    <source>
        <strain evidence="7">FP-58527</strain>
    </source>
</reference>
<feature type="domain" description="Protein kinase" evidence="5">
    <location>
        <begin position="225"/>
        <end position="487"/>
    </location>
</feature>
<dbReference type="InterPro" id="IPR000719">
    <property type="entry name" value="Prot_kinase_dom"/>
</dbReference>
<dbReference type="STRING" id="743788.S8FKM7"/>
<feature type="region of interest" description="Disordered" evidence="4">
    <location>
        <begin position="1"/>
        <end position="31"/>
    </location>
</feature>
<feature type="compositionally biased region" description="Basic and acidic residues" evidence="4">
    <location>
        <begin position="17"/>
        <end position="27"/>
    </location>
</feature>
<name>S8FKM7_FOMSC</name>
<organism evidence="6 7">
    <name type="scientific">Fomitopsis schrenkii</name>
    <name type="common">Brown rot fungus</name>
    <dbReference type="NCBI Taxonomy" id="2126942"/>
    <lineage>
        <taxon>Eukaryota</taxon>
        <taxon>Fungi</taxon>
        <taxon>Dikarya</taxon>
        <taxon>Basidiomycota</taxon>
        <taxon>Agaricomycotina</taxon>
        <taxon>Agaricomycetes</taxon>
        <taxon>Polyporales</taxon>
        <taxon>Fomitopsis</taxon>
    </lineage>
</organism>
<evidence type="ECO:0000256" key="3">
    <source>
        <dbReference type="ARBA" id="ARBA00022840"/>
    </source>
</evidence>
<dbReference type="eggNOG" id="KOG0578">
    <property type="taxonomic scope" value="Eukaryota"/>
</dbReference>
<dbReference type="OrthoDB" id="248923at2759"/>
<keyword evidence="3" id="KW-0067">ATP-binding</keyword>
<dbReference type="InterPro" id="IPR051931">
    <property type="entry name" value="PAK3-like"/>
</dbReference>
<evidence type="ECO:0000256" key="2">
    <source>
        <dbReference type="ARBA" id="ARBA00022741"/>
    </source>
</evidence>
<feature type="compositionally biased region" description="Polar residues" evidence="4">
    <location>
        <begin position="63"/>
        <end position="73"/>
    </location>
</feature>
<comment type="similarity">
    <text evidence="1">Belongs to the protein kinase superfamily. STE Ser/Thr protein kinase family. STE20 subfamily.</text>
</comment>
<evidence type="ECO:0000259" key="5">
    <source>
        <dbReference type="PROSITE" id="PS50011"/>
    </source>
</evidence>
<dbReference type="PROSITE" id="PS50011">
    <property type="entry name" value="PROTEIN_KINASE_DOM"/>
    <property type="match status" value="1"/>
</dbReference>
<dbReference type="Pfam" id="PF00069">
    <property type="entry name" value="Pkinase"/>
    <property type="match status" value="1"/>
</dbReference>
<evidence type="ECO:0000313" key="6">
    <source>
        <dbReference type="EMBL" id="EPS98864.1"/>
    </source>
</evidence>
<dbReference type="PANTHER" id="PTHR45832:SF22">
    <property type="entry name" value="SERINE_THREONINE-PROTEIN KINASE SAMKA-RELATED"/>
    <property type="match status" value="1"/>
</dbReference>
<keyword evidence="7" id="KW-1185">Reference proteome</keyword>
<evidence type="ECO:0000256" key="4">
    <source>
        <dbReference type="SAM" id="MobiDB-lite"/>
    </source>
</evidence>
<dbReference type="InParanoid" id="S8FKM7"/>
<dbReference type="PANTHER" id="PTHR45832">
    <property type="entry name" value="SERINE/THREONINE-PROTEIN KINASE SAMKA-RELATED-RELATED"/>
    <property type="match status" value="1"/>
</dbReference>
<dbReference type="SMART" id="SM00219">
    <property type="entry name" value="TyrKc"/>
    <property type="match status" value="1"/>
</dbReference>
<accession>S8FKM7</accession>
<keyword evidence="2" id="KW-0547">Nucleotide-binding</keyword>